<organism evidence="1 2">
    <name type="scientific">Hirundo rustica rustica</name>
    <dbReference type="NCBI Taxonomy" id="333673"/>
    <lineage>
        <taxon>Eukaryota</taxon>
        <taxon>Metazoa</taxon>
        <taxon>Chordata</taxon>
        <taxon>Craniata</taxon>
        <taxon>Vertebrata</taxon>
        <taxon>Euteleostomi</taxon>
        <taxon>Archelosauria</taxon>
        <taxon>Archosauria</taxon>
        <taxon>Dinosauria</taxon>
        <taxon>Saurischia</taxon>
        <taxon>Theropoda</taxon>
        <taxon>Coelurosauria</taxon>
        <taxon>Aves</taxon>
        <taxon>Neognathae</taxon>
        <taxon>Neoaves</taxon>
        <taxon>Telluraves</taxon>
        <taxon>Australaves</taxon>
        <taxon>Passeriformes</taxon>
        <taxon>Sylvioidea</taxon>
        <taxon>Hirundinidae</taxon>
        <taxon>Hirundo</taxon>
    </lineage>
</organism>
<evidence type="ECO:0000313" key="2">
    <source>
        <dbReference type="Proteomes" id="UP000269221"/>
    </source>
</evidence>
<sequence>MTLVSLRFCSDWEVVTGLYGFCEKLYVLEASPMSNRAPMSNRCKMDLSHIGKVHGGLSSMGVTSHWSRVTFLVDDGKVVDICMDFSKIFDTISHSILMATLSLLLMGSALDSSGSFLELASIDSIRYMGDDDDDDDDDDENSFCMELKHIKLAVEQ</sequence>
<dbReference type="OrthoDB" id="416454at2759"/>
<protein>
    <recommendedName>
        <fullName evidence="3">Reverse transcriptase domain-containing protein</fullName>
    </recommendedName>
</protein>
<comment type="caution">
    <text evidence="1">The sequence shown here is derived from an EMBL/GenBank/DDBJ whole genome shotgun (WGS) entry which is preliminary data.</text>
</comment>
<gene>
    <name evidence="1" type="ORF">DUI87_12903</name>
</gene>
<evidence type="ECO:0008006" key="3">
    <source>
        <dbReference type="Google" id="ProtNLM"/>
    </source>
</evidence>
<evidence type="ECO:0000313" key="1">
    <source>
        <dbReference type="EMBL" id="RMC10105.1"/>
    </source>
</evidence>
<keyword evidence="2" id="KW-1185">Reference proteome</keyword>
<dbReference type="EMBL" id="QRBI01000112">
    <property type="protein sequence ID" value="RMC10105.1"/>
    <property type="molecule type" value="Genomic_DNA"/>
</dbReference>
<accession>A0A3M0KAL3</accession>
<reference evidence="1 2" key="1">
    <citation type="submission" date="2018-07" db="EMBL/GenBank/DDBJ databases">
        <title>A high quality draft genome assembly of the barn swallow (H. rustica rustica).</title>
        <authorList>
            <person name="Formenti G."/>
            <person name="Chiara M."/>
            <person name="Poveda L."/>
            <person name="Francoijs K.-J."/>
            <person name="Bonisoli-Alquati A."/>
            <person name="Canova L."/>
            <person name="Gianfranceschi L."/>
            <person name="Horner D.S."/>
            <person name="Saino N."/>
        </authorList>
    </citation>
    <scope>NUCLEOTIDE SEQUENCE [LARGE SCALE GENOMIC DNA]</scope>
    <source>
        <strain evidence="1">Chelidonia</strain>
        <tissue evidence="1">Blood</tissue>
    </source>
</reference>
<proteinExistence type="predicted"/>
<dbReference type="AlphaFoldDB" id="A0A3M0KAL3"/>
<dbReference type="Proteomes" id="UP000269221">
    <property type="component" value="Unassembled WGS sequence"/>
</dbReference>
<name>A0A3M0KAL3_HIRRU</name>